<dbReference type="GeneID" id="78235061"/>
<dbReference type="AlphaFoldDB" id="A0AAJ5UCG1"/>
<gene>
    <name evidence="4" type="ORF">N5580_20860</name>
</gene>
<sequence>MTDADKKVILITGGSKGLGFSYAKALARQHTVIITGRDTARLAQLEAEYPGLFHCITCDVSDRAAVSQCFADIVAMFGHIDVVINNAGVWGPVDKFADIALDDWYEAININLLGLSYCTHEALKPMRMRKRGIIINIVSNAGAYRWPYCTSYSVTKAAVIKLTENLAVEMKRENISVYAYHPGLVHSTGMVTSLISTVTDRNSARGKALQWVYDEQDAGNTVDEKQSMINIEKLCSGKYKSLSGLYLTVRDNLDLLLERKREIRDRDLFMLRVNSLEV</sequence>
<dbReference type="Gene3D" id="3.40.50.720">
    <property type="entry name" value="NAD(P)-binding Rossmann-like Domain"/>
    <property type="match status" value="1"/>
</dbReference>
<protein>
    <submittedName>
        <fullName evidence="4">SDR family oxidoreductase</fullName>
    </submittedName>
</protein>
<evidence type="ECO:0000313" key="5">
    <source>
        <dbReference type="Proteomes" id="UP001211544"/>
    </source>
</evidence>
<evidence type="ECO:0000256" key="1">
    <source>
        <dbReference type="ARBA" id="ARBA00006484"/>
    </source>
</evidence>
<dbReference type="InterPro" id="IPR036291">
    <property type="entry name" value="NAD(P)-bd_dom_sf"/>
</dbReference>
<dbReference type="InterPro" id="IPR002347">
    <property type="entry name" value="SDR_fam"/>
</dbReference>
<proteinExistence type="inferred from homology"/>
<keyword evidence="5" id="KW-1185">Reference proteome</keyword>
<keyword evidence="2" id="KW-0560">Oxidoreductase</keyword>
<dbReference type="KEGG" id="kpie:N5580_20860"/>
<dbReference type="CDD" id="cd05233">
    <property type="entry name" value="SDR_c"/>
    <property type="match status" value="1"/>
</dbReference>
<reference evidence="4 5" key="1">
    <citation type="journal article" date="2022" name="J Glob Antimicrob Resist">
        <title>First complete genome of a multidrug resistant strain of the novel human pathogen Kalamiella piersonii (GABEKP28) identified in human saliva.</title>
        <authorList>
            <person name="McDonagh F."/>
            <person name="Singh N.K."/>
            <person name="Venkateswaran K."/>
            <person name="Lonappan A.M."/>
            <person name="Hallahan B."/>
            <person name="Tuohy A."/>
            <person name="Burke L."/>
            <person name="Kovarova A."/>
            <person name="Miliotis G."/>
        </authorList>
    </citation>
    <scope>NUCLEOTIDE SEQUENCE [LARGE SCALE GENOMIC DNA]</scope>
    <source>
        <strain evidence="4 5">GABEKP28</strain>
    </source>
</reference>
<dbReference type="PANTHER" id="PTHR44196:SF1">
    <property type="entry name" value="DEHYDROGENASE_REDUCTASE SDR FAMILY MEMBER 7B"/>
    <property type="match status" value="1"/>
</dbReference>
<dbReference type="Pfam" id="PF00106">
    <property type="entry name" value="adh_short"/>
    <property type="match status" value="1"/>
</dbReference>
<keyword evidence="4" id="KW-0614">Plasmid</keyword>
<dbReference type="PRINTS" id="PR00081">
    <property type="entry name" value="GDHRDH"/>
</dbReference>
<dbReference type="PANTHER" id="PTHR44196">
    <property type="entry name" value="DEHYDROGENASE/REDUCTASE SDR FAMILY MEMBER 7B"/>
    <property type="match status" value="1"/>
</dbReference>
<dbReference type="GO" id="GO:0016491">
    <property type="term" value="F:oxidoreductase activity"/>
    <property type="evidence" value="ECO:0007669"/>
    <property type="project" value="UniProtKB-KW"/>
</dbReference>
<evidence type="ECO:0000256" key="3">
    <source>
        <dbReference type="RuleBase" id="RU000363"/>
    </source>
</evidence>
<dbReference type="EMBL" id="CP104760">
    <property type="protein sequence ID" value="WBG93413.1"/>
    <property type="molecule type" value="Genomic_DNA"/>
</dbReference>
<evidence type="ECO:0000313" key="4">
    <source>
        <dbReference type="EMBL" id="WBG93413.1"/>
    </source>
</evidence>
<dbReference type="RefSeq" id="WP_120456691.1">
    <property type="nucleotide sequence ID" value="NZ_CP104760.1"/>
</dbReference>
<dbReference type="SUPFAM" id="SSF51735">
    <property type="entry name" value="NAD(P)-binding Rossmann-fold domains"/>
    <property type="match status" value="1"/>
</dbReference>
<evidence type="ECO:0000256" key="2">
    <source>
        <dbReference type="ARBA" id="ARBA00023002"/>
    </source>
</evidence>
<organism evidence="4 5">
    <name type="scientific">Pantoea piersonii</name>
    <dbReference type="NCBI Taxonomy" id="2364647"/>
    <lineage>
        <taxon>Bacteria</taxon>
        <taxon>Pseudomonadati</taxon>
        <taxon>Pseudomonadota</taxon>
        <taxon>Gammaproteobacteria</taxon>
        <taxon>Enterobacterales</taxon>
        <taxon>Erwiniaceae</taxon>
        <taxon>Pantoea</taxon>
    </lineage>
</organism>
<dbReference type="GO" id="GO:0016020">
    <property type="term" value="C:membrane"/>
    <property type="evidence" value="ECO:0007669"/>
    <property type="project" value="TreeGrafter"/>
</dbReference>
<geneLocation type="plasmid" evidence="4 5">
    <name>pGABEKP28_2</name>
</geneLocation>
<accession>A0AAJ5UCG1</accession>
<name>A0AAJ5UCG1_9GAMM</name>
<dbReference type="Proteomes" id="UP001211544">
    <property type="component" value="Plasmid pGABEKP28_2"/>
</dbReference>
<comment type="similarity">
    <text evidence="1 3">Belongs to the short-chain dehydrogenases/reductases (SDR) family.</text>
</comment>
<dbReference type="PRINTS" id="PR00080">
    <property type="entry name" value="SDRFAMILY"/>
</dbReference>